<keyword evidence="3" id="KW-0677">Repeat</keyword>
<evidence type="ECO:0000313" key="10">
    <source>
        <dbReference type="Proteomes" id="UP000008837"/>
    </source>
</evidence>
<dbReference type="CDD" id="cd12285">
    <property type="entry name" value="RRM3_RBM39_like"/>
    <property type="match status" value="1"/>
</dbReference>
<evidence type="ECO:0000259" key="8">
    <source>
        <dbReference type="PROSITE" id="PS50102"/>
    </source>
</evidence>
<evidence type="ECO:0000256" key="3">
    <source>
        <dbReference type="ARBA" id="ARBA00022737"/>
    </source>
</evidence>
<dbReference type="OMA" id="IVISKPM"/>
<feature type="compositionally biased region" description="Basic and acidic residues" evidence="7">
    <location>
        <begin position="147"/>
        <end position="170"/>
    </location>
</feature>
<proteinExistence type="inferred from homology"/>
<dbReference type="InterPro" id="IPR000504">
    <property type="entry name" value="RRM_dom"/>
</dbReference>
<feature type="region of interest" description="Disordered" evidence="7">
    <location>
        <begin position="1"/>
        <end position="56"/>
    </location>
</feature>
<evidence type="ECO:0000256" key="7">
    <source>
        <dbReference type="SAM" id="MobiDB-lite"/>
    </source>
</evidence>
<dbReference type="OrthoDB" id="10258585at2759"/>
<dbReference type="VEuPathDB" id="FungiDB:MGL_1242"/>
<dbReference type="GO" id="GO:0005686">
    <property type="term" value="C:U2 snRNP"/>
    <property type="evidence" value="ECO:0007669"/>
    <property type="project" value="TreeGrafter"/>
</dbReference>
<dbReference type="InterPro" id="IPR034392">
    <property type="entry name" value="TatSF1-like_RRM1"/>
</dbReference>
<dbReference type="FunCoup" id="A8PWW6">
    <property type="interactions" value="80"/>
</dbReference>
<keyword evidence="2" id="KW-0507">mRNA processing</keyword>
<dbReference type="InterPro" id="IPR012677">
    <property type="entry name" value="Nucleotide-bd_a/b_plait_sf"/>
</dbReference>
<dbReference type="GO" id="GO:0005684">
    <property type="term" value="C:U2-type spliceosomal complex"/>
    <property type="evidence" value="ECO:0007669"/>
    <property type="project" value="TreeGrafter"/>
</dbReference>
<dbReference type="SMART" id="SM00360">
    <property type="entry name" value="RRM"/>
    <property type="match status" value="2"/>
</dbReference>
<gene>
    <name evidence="9" type="ORF">MGL_1242</name>
</gene>
<accession>A8PWW6</accession>
<keyword evidence="10" id="KW-1185">Reference proteome</keyword>
<dbReference type="InterPro" id="IPR035979">
    <property type="entry name" value="RBD_domain_sf"/>
</dbReference>
<dbReference type="Pfam" id="PF00076">
    <property type="entry name" value="RRM_1"/>
    <property type="match status" value="1"/>
</dbReference>
<feature type="compositionally biased region" description="Polar residues" evidence="7">
    <location>
        <begin position="23"/>
        <end position="34"/>
    </location>
</feature>
<dbReference type="PANTHER" id="PTHR15608:SF0">
    <property type="entry name" value="HIV TAT-SPECIFIC FACTOR 1"/>
    <property type="match status" value="1"/>
</dbReference>
<dbReference type="Proteomes" id="UP000008837">
    <property type="component" value="Unassembled WGS sequence"/>
</dbReference>
<dbReference type="CDD" id="cd12281">
    <property type="entry name" value="RRM1_TatSF1_like"/>
    <property type="match status" value="1"/>
</dbReference>
<dbReference type="STRING" id="425265.A8PWW6"/>
<protein>
    <recommendedName>
        <fullName evidence="8">RRM domain-containing protein</fullName>
    </recommendedName>
</protein>
<dbReference type="AlphaFoldDB" id="A8PWW6"/>
<dbReference type="GeneID" id="5856279"/>
<evidence type="ECO:0000256" key="2">
    <source>
        <dbReference type="ARBA" id="ARBA00022664"/>
    </source>
</evidence>
<comment type="similarity">
    <text evidence="1">Belongs to the HTATSF1 family.</text>
</comment>
<name>A8PWW6_MALGO</name>
<dbReference type="SUPFAM" id="SSF54928">
    <property type="entry name" value="RNA-binding domain, RBD"/>
    <property type="match status" value="2"/>
</dbReference>
<evidence type="ECO:0000256" key="6">
    <source>
        <dbReference type="PROSITE-ProRule" id="PRU00176"/>
    </source>
</evidence>
<dbReference type="PROSITE" id="PS50102">
    <property type="entry name" value="RRM"/>
    <property type="match status" value="1"/>
</dbReference>
<organism evidence="9 10">
    <name type="scientific">Malassezia globosa (strain ATCC MYA-4612 / CBS 7966)</name>
    <name type="common">Dandruff-associated fungus</name>
    <dbReference type="NCBI Taxonomy" id="425265"/>
    <lineage>
        <taxon>Eukaryota</taxon>
        <taxon>Fungi</taxon>
        <taxon>Dikarya</taxon>
        <taxon>Basidiomycota</taxon>
        <taxon>Ustilaginomycotina</taxon>
        <taxon>Malasseziomycetes</taxon>
        <taxon>Malasseziales</taxon>
        <taxon>Malasseziaceae</taxon>
        <taxon>Malassezia</taxon>
    </lineage>
</organism>
<dbReference type="GO" id="GO:0003723">
    <property type="term" value="F:RNA binding"/>
    <property type="evidence" value="ECO:0007669"/>
    <property type="project" value="UniProtKB-UniRule"/>
</dbReference>
<dbReference type="GO" id="GO:0000398">
    <property type="term" value="P:mRNA splicing, via spliceosome"/>
    <property type="evidence" value="ECO:0007669"/>
    <property type="project" value="InterPro"/>
</dbReference>
<comment type="caution">
    <text evidence="9">The sequence shown here is derived from an EMBL/GenBank/DDBJ whole genome shotgun (WGS) entry which is preliminary data.</text>
</comment>
<dbReference type="PANTHER" id="PTHR15608">
    <property type="entry name" value="SPLICING FACTOR U2AF-ASSOCIATED PROTEIN 2"/>
    <property type="match status" value="1"/>
</dbReference>
<dbReference type="InterPro" id="IPR034393">
    <property type="entry name" value="TatSF1-like"/>
</dbReference>
<feature type="domain" description="RRM" evidence="8">
    <location>
        <begin position="57"/>
        <end position="149"/>
    </location>
</feature>
<sequence length="329" mass="36388">MTREATAPGAPGGNKVTRAEASGSGTQARPNSAVQHPRSEDVSASTAPPAKRARPNTSVFVSGLPLDASAAEIAEVFARYGVLLEDDDGHPRVKMYQDPETRVFKGEALVVYFKPESVDLAVQLLDDTYLRASKGILTGPCMKVQRAEFHHDPGRENDERRAPLSEADKKSIRRRMNRMHNKINDWDSDSDSERRAAAGPGPSARTVVLKKMFTLAELDADPTLLLDLKQDVREECETLGDVTNVVLWDKEPEGLISVRFREPHVARACEQRMHGRYFAGRQITAMRVDGKPKFRRSARHAGSGSGVGDDDDDNEDERHDAFGAWLEQT</sequence>
<evidence type="ECO:0000256" key="1">
    <source>
        <dbReference type="ARBA" id="ARBA00007747"/>
    </source>
</evidence>
<evidence type="ECO:0000256" key="5">
    <source>
        <dbReference type="ARBA" id="ARBA00023187"/>
    </source>
</evidence>
<evidence type="ECO:0000256" key="4">
    <source>
        <dbReference type="ARBA" id="ARBA00022884"/>
    </source>
</evidence>
<feature type="compositionally biased region" description="Basic residues" evidence="7">
    <location>
        <begin position="171"/>
        <end position="181"/>
    </location>
</feature>
<dbReference type="Gene3D" id="3.30.70.330">
    <property type="match status" value="2"/>
</dbReference>
<keyword evidence="5" id="KW-0508">mRNA splicing</keyword>
<reference evidence="9 10" key="1">
    <citation type="journal article" date="2007" name="Proc. Natl. Acad. Sci. U.S.A.">
        <title>Dandruff-associated Malassezia genomes reveal convergent and divergent virulence traits shared with plant and human fungal pathogens.</title>
        <authorList>
            <person name="Xu J."/>
            <person name="Saunders C.W."/>
            <person name="Hu P."/>
            <person name="Grant R.A."/>
            <person name="Boekhout T."/>
            <person name="Kuramae E.E."/>
            <person name="Kronstad J.W."/>
            <person name="Deangelis Y.M."/>
            <person name="Reeder N.L."/>
            <person name="Johnstone K.R."/>
            <person name="Leland M."/>
            <person name="Fieno A.M."/>
            <person name="Begley W.M."/>
            <person name="Sun Y."/>
            <person name="Lacey M.P."/>
            <person name="Chaudhary T."/>
            <person name="Keough T."/>
            <person name="Chu L."/>
            <person name="Sears R."/>
            <person name="Yuan B."/>
            <person name="Dawson T.L.Jr."/>
        </authorList>
    </citation>
    <scope>NUCLEOTIDE SEQUENCE [LARGE SCALE GENOMIC DNA]</scope>
    <source>
        <strain evidence="10">ATCC MYA-4612 / CBS 7966</strain>
    </source>
</reference>
<dbReference type="RefSeq" id="XP_001731974.1">
    <property type="nucleotide sequence ID" value="XM_001731922.1"/>
</dbReference>
<dbReference type="InParanoid" id="A8PWW6"/>
<dbReference type="EMBL" id="AAYY01000003">
    <property type="protein sequence ID" value="EDP44760.1"/>
    <property type="molecule type" value="Genomic_DNA"/>
</dbReference>
<feature type="region of interest" description="Disordered" evidence="7">
    <location>
        <begin position="147"/>
        <end position="202"/>
    </location>
</feature>
<evidence type="ECO:0000313" key="9">
    <source>
        <dbReference type="EMBL" id="EDP44760.1"/>
    </source>
</evidence>
<dbReference type="KEGG" id="mgl:MGL_1242"/>
<keyword evidence="4 6" id="KW-0694">RNA-binding</keyword>
<dbReference type="FunFam" id="3.30.70.330:FF:000105">
    <property type="entry name" value="HIV Tat-specific factor 1 homolog"/>
    <property type="match status" value="1"/>
</dbReference>
<feature type="region of interest" description="Disordered" evidence="7">
    <location>
        <begin position="292"/>
        <end position="329"/>
    </location>
</feature>